<dbReference type="Proteomes" id="UP000886819">
    <property type="component" value="Unassembled WGS sequence"/>
</dbReference>
<dbReference type="EMBL" id="DVFI01000078">
    <property type="protein sequence ID" value="HIQ62931.1"/>
    <property type="molecule type" value="Genomic_DNA"/>
</dbReference>
<accession>A0A9D1CIB2</accession>
<name>A0A9D1CIB2_9FIRM</name>
<dbReference type="CDD" id="cd00118">
    <property type="entry name" value="LysM"/>
    <property type="match status" value="4"/>
</dbReference>
<dbReference type="PANTHER" id="PTHR33734">
    <property type="entry name" value="LYSM DOMAIN-CONTAINING GPI-ANCHORED PROTEIN 2"/>
    <property type="match status" value="1"/>
</dbReference>
<organism evidence="2 3">
    <name type="scientific">Candidatus Avichristensenella intestinipullorum</name>
    <dbReference type="NCBI Taxonomy" id="2840693"/>
    <lineage>
        <taxon>Bacteria</taxon>
        <taxon>Bacillati</taxon>
        <taxon>Bacillota</taxon>
        <taxon>Clostridia</taxon>
        <taxon>Candidatus Avichristensenella</taxon>
    </lineage>
</organism>
<protein>
    <submittedName>
        <fullName evidence="2">LysM peptidoglycan-binding domain-containing protein</fullName>
    </submittedName>
</protein>
<sequence>MQTPACGDNYISYTIAKGQTLYAIARQFNTTVAEILAANPALDVQLYYAGDVICIPKPDSGTSCANGTPYTIRQGDSFYLIAQRFGIPLANLLAANPGVDPARLVVGQVICVPVAPEAGCPNGYSVHTVTQGQTFVDLQVLYNVSYDALRRANPDVDLTSLLAGQELCIAPIGSRGTCGTGVGPYQLVSGDTLSVLASRFATSIGAILMANPNLAPTDFTVGRIICLPEGATIPG</sequence>
<proteinExistence type="predicted"/>
<evidence type="ECO:0000259" key="1">
    <source>
        <dbReference type="PROSITE" id="PS51782"/>
    </source>
</evidence>
<dbReference type="PANTHER" id="PTHR33734:SF22">
    <property type="entry name" value="MEMBRANE-BOUND LYTIC MUREIN TRANSGLYCOSYLASE D"/>
    <property type="match status" value="1"/>
</dbReference>
<evidence type="ECO:0000313" key="2">
    <source>
        <dbReference type="EMBL" id="HIQ62931.1"/>
    </source>
</evidence>
<dbReference type="InterPro" id="IPR036779">
    <property type="entry name" value="LysM_dom_sf"/>
</dbReference>
<dbReference type="PROSITE" id="PS51782">
    <property type="entry name" value="LYSM"/>
    <property type="match status" value="4"/>
</dbReference>
<reference evidence="2" key="1">
    <citation type="submission" date="2020-10" db="EMBL/GenBank/DDBJ databases">
        <authorList>
            <person name="Gilroy R."/>
        </authorList>
    </citation>
    <scope>NUCLEOTIDE SEQUENCE</scope>
    <source>
        <strain evidence="2">ChiHile30-977</strain>
    </source>
</reference>
<dbReference type="Pfam" id="PF01476">
    <property type="entry name" value="LysM"/>
    <property type="match status" value="4"/>
</dbReference>
<feature type="domain" description="LysM" evidence="1">
    <location>
        <begin position="11"/>
        <end position="55"/>
    </location>
</feature>
<reference evidence="2" key="2">
    <citation type="journal article" date="2021" name="PeerJ">
        <title>Extensive microbial diversity within the chicken gut microbiome revealed by metagenomics and culture.</title>
        <authorList>
            <person name="Gilroy R."/>
            <person name="Ravi A."/>
            <person name="Getino M."/>
            <person name="Pursley I."/>
            <person name="Horton D.L."/>
            <person name="Alikhan N.F."/>
            <person name="Baker D."/>
            <person name="Gharbi K."/>
            <person name="Hall N."/>
            <person name="Watson M."/>
            <person name="Adriaenssens E.M."/>
            <person name="Foster-Nyarko E."/>
            <person name="Jarju S."/>
            <person name="Secka A."/>
            <person name="Antonio M."/>
            <person name="Oren A."/>
            <person name="Chaudhuri R.R."/>
            <person name="La Ragione R."/>
            <person name="Hildebrand F."/>
            <person name="Pallen M.J."/>
        </authorList>
    </citation>
    <scope>NUCLEOTIDE SEQUENCE</scope>
    <source>
        <strain evidence="2">ChiHile30-977</strain>
    </source>
</reference>
<evidence type="ECO:0000313" key="3">
    <source>
        <dbReference type="Proteomes" id="UP000886819"/>
    </source>
</evidence>
<gene>
    <name evidence="2" type="ORF">IAA66_05015</name>
</gene>
<feature type="domain" description="LysM" evidence="1">
    <location>
        <begin position="183"/>
        <end position="227"/>
    </location>
</feature>
<feature type="domain" description="LysM" evidence="1">
    <location>
        <begin position="125"/>
        <end position="169"/>
    </location>
</feature>
<dbReference type="InterPro" id="IPR018392">
    <property type="entry name" value="LysM"/>
</dbReference>
<dbReference type="AlphaFoldDB" id="A0A9D1CIB2"/>
<feature type="domain" description="LysM" evidence="1">
    <location>
        <begin position="68"/>
        <end position="112"/>
    </location>
</feature>
<dbReference type="SMART" id="SM00257">
    <property type="entry name" value="LysM"/>
    <property type="match status" value="4"/>
</dbReference>
<comment type="caution">
    <text evidence="2">The sequence shown here is derived from an EMBL/GenBank/DDBJ whole genome shotgun (WGS) entry which is preliminary data.</text>
</comment>
<dbReference type="Gene3D" id="3.10.350.10">
    <property type="entry name" value="LysM domain"/>
    <property type="match status" value="4"/>
</dbReference>
<dbReference type="SUPFAM" id="SSF54106">
    <property type="entry name" value="LysM domain"/>
    <property type="match status" value="4"/>
</dbReference>